<comment type="caution">
    <text evidence="1">The sequence shown here is derived from an EMBL/GenBank/DDBJ whole genome shotgun (WGS) entry which is preliminary data.</text>
</comment>
<dbReference type="Proteomes" id="UP000570517">
    <property type="component" value="Unassembled WGS sequence"/>
</dbReference>
<dbReference type="AlphaFoldDB" id="A0A850PRU4"/>
<name>A0A850PRU4_9MYCO</name>
<protein>
    <submittedName>
        <fullName evidence="1">Uncharacterized protein</fullName>
    </submittedName>
</protein>
<accession>A0A850PRU4</accession>
<evidence type="ECO:0000313" key="2">
    <source>
        <dbReference type="Proteomes" id="UP000570517"/>
    </source>
</evidence>
<reference evidence="1 2" key="1">
    <citation type="submission" date="2020-05" db="EMBL/GenBank/DDBJ databases">
        <title>Draft genome sequence of Mycobacterium hippocampi DL, isolated from European seabass, Dicentrarchus labrax, reared in fish farms.</title>
        <authorList>
            <person name="Stathopoulou P."/>
            <person name="Asimakis E."/>
            <person name="Tzokas K."/>
            <person name="Batargias C."/>
            <person name="Tsiamis G."/>
        </authorList>
    </citation>
    <scope>NUCLEOTIDE SEQUENCE [LARGE SCALE GENOMIC DNA]</scope>
    <source>
        <strain evidence="1 2">DL</strain>
    </source>
</reference>
<evidence type="ECO:0000313" key="1">
    <source>
        <dbReference type="EMBL" id="NVN51487.1"/>
    </source>
</evidence>
<sequence length="132" mass="14812">MSMVVERGLARCPRCVSVADYVFIETSPDPADRGLRYEVRCRKCGECYSEDSGPDAVMPVALEESLIQWPPDVEPVPPRDWRNEAREKLAVAAERGKAEIDVLGKQAQSIVELTRTWVLERRSAQRVDHTGG</sequence>
<dbReference type="EMBL" id="JABFYL010000036">
    <property type="protein sequence ID" value="NVN51487.1"/>
    <property type="molecule type" value="Genomic_DNA"/>
</dbReference>
<keyword evidence="2" id="KW-1185">Reference proteome</keyword>
<organism evidence="1 2">
    <name type="scientific">Mycolicibacterium hippocampi</name>
    <dbReference type="NCBI Taxonomy" id="659824"/>
    <lineage>
        <taxon>Bacteria</taxon>
        <taxon>Bacillati</taxon>
        <taxon>Actinomycetota</taxon>
        <taxon>Actinomycetes</taxon>
        <taxon>Mycobacteriales</taxon>
        <taxon>Mycobacteriaceae</taxon>
        <taxon>Mycolicibacterium</taxon>
    </lineage>
</organism>
<dbReference type="RefSeq" id="WP_178359809.1">
    <property type="nucleotide sequence ID" value="NZ_JABFYL010000036.1"/>
</dbReference>
<gene>
    <name evidence="1" type="ORF">HLY00_2645</name>
</gene>
<proteinExistence type="predicted"/>